<name>A0ABT6EXA5_9SYNE</name>
<reference evidence="2" key="2">
    <citation type="submission" date="2022-01" db="EMBL/GenBank/DDBJ databases">
        <authorList>
            <person name="Zivanovic Y."/>
            <person name="Moreira D."/>
            <person name="Lopez-Garcia P."/>
        </authorList>
    </citation>
    <scope>NUCLEOTIDE SEQUENCE</scope>
    <source>
        <strain evidence="2">G9</strain>
    </source>
</reference>
<reference evidence="2" key="1">
    <citation type="journal article" date="2022" name="Genome Biol. Evol.">
        <title>A New Gene Family Diagnostic for Intracellular Biomineralization of Amorphous Ca Carbonates by Cyanobacteria.</title>
        <authorList>
            <person name="Benzerara K."/>
            <person name="Duprat E."/>
            <person name="Bitard-Feildel T."/>
            <person name="Caumes G."/>
            <person name="Cassier-Chauvat C."/>
            <person name="Chauvat F."/>
            <person name="Dezi M."/>
            <person name="Diop S.I."/>
            <person name="Gaschignard G."/>
            <person name="Gorgen S."/>
            <person name="Gugger M."/>
            <person name="Lopez-Garcia P."/>
            <person name="Millet M."/>
            <person name="Skouri-Panet F."/>
            <person name="Moreira D."/>
            <person name="Callebaut I."/>
        </authorList>
    </citation>
    <scope>NUCLEOTIDE SEQUENCE</scope>
    <source>
        <strain evidence="2">G9</strain>
    </source>
</reference>
<dbReference type="EMBL" id="JAKKUT010000001">
    <property type="protein sequence ID" value="MDG2989540.1"/>
    <property type="molecule type" value="Genomic_DNA"/>
</dbReference>
<dbReference type="InterPro" id="IPR040278">
    <property type="entry name" value="UPF0426"/>
</dbReference>
<evidence type="ECO:0000256" key="1">
    <source>
        <dbReference type="SAM" id="MobiDB-lite"/>
    </source>
</evidence>
<comment type="caution">
    <text evidence="2">The sequence shown here is derived from an EMBL/GenBank/DDBJ whole genome shotgun (WGS) entry which is preliminary data.</text>
</comment>
<proteinExistence type="predicted"/>
<accession>A0ABT6EXA5</accession>
<evidence type="ECO:0000313" key="3">
    <source>
        <dbReference type="Proteomes" id="UP001154265"/>
    </source>
</evidence>
<dbReference type="Pfam" id="PF26369">
    <property type="entry name" value="UPF0426"/>
    <property type="match status" value="1"/>
</dbReference>
<dbReference type="Proteomes" id="UP001154265">
    <property type="component" value="Unassembled WGS sequence"/>
</dbReference>
<gene>
    <name evidence="2" type="ORF">L3556_01130</name>
</gene>
<protein>
    <submittedName>
        <fullName evidence="2">Uncharacterized protein</fullName>
    </submittedName>
</protein>
<feature type="region of interest" description="Disordered" evidence="1">
    <location>
        <begin position="46"/>
        <end position="68"/>
    </location>
</feature>
<organism evidence="2 3">
    <name type="scientific">Candidatus Synechococcus calcipolaris G9</name>
    <dbReference type="NCBI Taxonomy" id="1497997"/>
    <lineage>
        <taxon>Bacteria</taxon>
        <taxon>Bacillati</taxon>
        <taxon>Cyanobacteriota</taxon>
        <taxon>Cyanophyceae</taxon>
        <taxon>Synechococcales</taxon>
        <taxon>Synechococcaceae</taxon>
        <taxon>Synechococcus</taxon>
    </lineage>
</organism>
<sequence length="68" mass="7414">MFLMELSPLMKELTHKPVAFMGGFVSGLLGLSLDQKPVSEWLEKYGNVEVSPPPSDPPTSGPQSIKIE</sequence>
<keyword evidence="3" id="KW-1185">Reference proteome</keyword>
<feature type="compositionally biased region" description="Pro residues" evidence="1">
    <location>
        <begin position="51"/>
        <end position="60"/>
    </location>
</feature>
<evidence type="ECO:0000313" key="2">
    <source>
        <dbReference type="EMBL" id="MDG2989540.1"/>
    </source>
</evidence>